<keyword evidence="2 5" id="KW-0560">Oxidoreductase</keyword>
<dbReference type="EC" id="1.3.1.12" evidence="5"/>
<dbReference type="InterPro" id="IPR008927">
    <property type="entry name" value="6-PGluconate_DH-like_C_sf"/>
</dbReference>
<protein>
    <submittedName>
        <fullName evidence="5">Prephenate dehydrogenase</fullName>
        <ecNumber evidence="5">1.3.1.12</ecNumber>
    </submittedName>
</protein>
<comment type="similarity">
    <text evidence="1">Belongs to the prephenate/arogenate dehydrogenase family.</text>
</comment>
<dbReference type="InterPro" id="IPR046825">
    <property type="entry name" value="PDH_C"/>
</dbReference>
<dbReference type="EMBL" id="JACJJQ010000008">
    <property type="protein sequence ID" value="MBM6753654.1"/>
    <property type="molecule type" value="Genomic_DNA"/>
</dbReference>
<comment type="caution">
    <text evidence="5">The sequence shown here is derived from an EMBL/GenBank/DDBJ whole genome shotgun (WGS) entry which is preliminary data.</text>
</comment>
<dbReference type="InterPro" id="IPR036291">
    <property type="entry name" value="NAD(P)-bd_dom_sf"/>
</dbReference>
<dbReference type="InterPro" id="IPR046826">
    <property type="entry name" value="PDH_N"/>
</dbReference>
<dbReference type="SUPFAM" id="SSF51735">
    <property type="entry name" value="NAD(P)-binding Rossmann-fold domains"/>
    <property type="match status" value="1"/>
</dbReference>
<sequence>MITIFFKGLGLIGSSLAQAIRLAHPKIEILASDPQAGTTAYALDHGIIDQATIGFDQVERADLIVLASPVSQIEADLKALAKLNLKPGVIITDVGSTKSTVIKAAQPLLAQGVAFVGGHPMAGSHKSGVQAGRPDLFENAFYFQIPNGHLKATKQIQDLFSATHVKWLTVTPQEHDQIVSQISHLPHIIAAALVNQTNQRFKTQPLGMRLAAGGFKSVTRIAAADPTMWTAILQANGSIIRQQLTGFIDQLHQIDQAIGAGDQTAIHQFFNQAKVSREKLNQPARAPFYDLFLNLSDEVGAIAKVTHLLANHHLSLINIQLLEVRDEIDGILQLTFRTAAEVKTAATVLAPHYEIIDRGD</sequence>
<dbReference type="Gene3D" id="1.10.3660.10">
    <property type="entry name" value="6-phosphogluconate dehydrogenase C-terminal like domain"/>
    <property type="match status" value="1"/>
</dbReference>
<organism evidence="5 6">
    <name type="scientific">Limosilactobacillus alvi</name>
    <dbReference type="NCBI Taxonomy" id="990412"/>
    <lineage>
        <taxon>Bacteria</taxon>
        <taxon>Bacillati</taxon>
        <taxon>Bacillota</taxon>
        <taxon>Bacilli</taxon>
        <taxon>Lactobacillales</taxon>
        <taxon>Lactobacillaceae</taxon>
        <taxon>Limosilactobacillus</taxon>
    </lineage>
</organism>
<proteinExistence type="inferred from homology"/>
<evidence type="ECO:0000259" key="4">
    <source>
        <dbReference type="PROSITE" id="PS51176"/>
    </source>
</evidence>
<dbReference type="PROSITE" id="PS51176">
    <property type="entry name" value="PDH_ADH"/>
    <property type="match status" value="1"/>
</dbReference>
<dbReference type="PANTHER" id="PTHR21363">
    <property type="entry name" value="PREPHENATE DEHYDROGENASE"/>
    <property type="match status" value="1"/>
</dbReference>
<dbReference type="Proteomes" id="UP000776629">
    <property type="component" value="Unassembled WGS sequence"/>
</dbReference>
<dbReference type="GO" id="GO:0008977">
    <property type="term" value="F:prephenate dehydrogenase (NAD+) activity"/>
    <property type="evidence" value="ECO:0007669"/>
    <property type="project" value="UniProtKB-EC"/>
</dbReference>
<reference evidence="5 6" key="1">
    <citation type="journal article" date="2021" name="Sci. Rep.">
        <title>The distribution of antibiotic resistance genes in chicken gut microbiota commensals.</title>
        <authorList>
            <person name="Juricova H."/>
            <person name="Matiasovicova J."/>
            <person name="Kubasova T."/>
            <person name="Cejkova D."/>
            <person name="Rychlik I."/>
        </authorList>
    </citation>
    <scope>NUCLEOTIDE SEQUENCE [LARGE SCALE GENOMIC DNA]</scope>
    <source>
        <strain evidence="5 6">An810</strain>
    </source>
</reference>
<evidence type="ECO:0000313" key="6">
    <source>
        <dbReference type="Proteomes" id="UP000776629"/>
    </source>
</evidence>
<comment type="pathway">
    <text evidence="3">Amino-acid biosynthesis.</text>
</comment>
<evidence type="ECO:0000256" key="1">
    <source>
        <dbReference type="ARBA" id="ARBA00007964"/>
    </source>
</evidence>
<dbReference type="SUPFAM" id="SSF48179">
    <property type="entry name" value="6-phosphogluconate dehydrogenase C-terminal domain-like"/>
    <property type="match status" value="1"/>
</dbReference>
<dbReference type="NCBIfam" id="NF005107">
    <property type="entry name" value="PRK06545.1-5"/>
    <property type="match status" value="1"/>
</dbReference>
<dbReference type="Gene3D" id="3.40.50.720">
    <property type="entry name" value="NAD(P)-binding Rossmann-like Domain"/>
    <property type="match status" value="1"/>
</dbReference>
<dbReference type="InterPro" id="IPR003099">
    <property type="entry name" value="Prephen_DH"/>
</dbReference>
<evidence type="ECO:0000256" key="2">
    <source>
        <dbReference type="ARBA" id="ARBA00023002"/>
    </source>
</evidence>
<gene>
    <name evidence="5" type="ORF">H5993_02600</name>
</gene>
<dbReference type="Pfam" id="PF02153">
    <property type="entry name" value="PDH_N"/>
    <property type="match status" value="1"/>
</dbReference>
<feature type="domain" description="Prephenate/arogenate dehydrogenase" evidence="4">
    <location>
        <begin position="1"/>
        <end position="288"/>
    </location>
</feature>
<dbReference type="Pfam" id="PF20463">
    <property type="entry name" value="PDH_C"/>
    <property type="match status" value="1"/>
</dbReference>
<evidence type="ECO:0000256" key="3">
    <source>
        <dbReference type="ARBA" id="ARBA00029440"/>
    </source>
</evidence>
<dbReference type="RefSeq" id="WP_204776102.1">
    <property type="nucleotide sequence ID" value="NZ_JACJJQ010000008.1"/>
</dbReference>
<dbReference type="PANTHER" id="PTHR21363:SF0">
    <property type="entry name" value="PREPHENATE DEHYDROGENASE [NADP(+)]"/>
    <property type="match status" value="1"/>
</dbReference>
<dbReference type="InterPro" id="IPR050812">
    <property type="entry name" value="Preph/Arog_dehydrog"/>
</dbReference>
<evidence type="ECO:0000313" key="5">
    <source>
        <dbReference type="EMBL" id="MBM6753654.1"/>
    </source>
</evidence>
<name>A0ABS2EMJ2_9LACO</name>
<keyword evidence="6" id="KW-1185">Reference proteome</keyword>
<accession>A0ABS2EMJ2</accession>